<dbReference type="RefSeq" id="WP_158048947.1">
    <property type="nucleotide sequence ID" value="NZ_WAJR01000004.1"/>
</dbReference>
<dbReference type="InterPro" id="IPR041682">
    <property type="entry name" value="AAA_14"/>
</dbReference>
<dbReference type="SUPFAM" id="SSF52540">
    <property type="entry name" value="P-loop containing nucleoside triphosphate hydrolases"/>
    <property type="match status" value="1"/>
</dbReference>
<evidence type="ECO:0000259" key="1">
    <source>
        <dbReference type="Pfam" id="PF13173"/>
    </source>
</evidence>
<dbReference type="PANTHER" id="PTHR33295">
    <property type="entry name" value="ATPASE"/>
    <property type="match status" value="1"/>
</dbReference>
<evidence type="ECO:0000313" key="3">
    <source>
        <dbReference type="EMBL" id="KAB1641779.1"/>
    </source>
</evidence>
<proteinExistence type="predicted"/>
<dbReference type="PANTHER" id="PTHR33295:SF7">
    <property type="entry name" value="ATPASE"/>
    <property type="match status" value="1"/>
</dbReference>
<evidence type="ECO:0000313" key="4">
    <source>
        <dbReference type="Proteomes" id="UP000468668"/>
    </source>
</evidence>
<accession>A0A6N6NP33</accession>
<protein>
    <submittedName>
        <fullName evidence="3">ATP-binding protein</fullName>
    </submittedName>
</protein>
<dbReference type="GeneID" id="98657347"/>
<reference evidence="3 4" key="1">
    <citation type="submission" date="2019-09" db="EMBL/GenBank/DDBJ databases">
        <title>Whole genome shotgun sequencing (WGS) of Ellagibacter isourolithinifaciens DSM 104140(T) and Adlercreutzia muris DSM 29508(T).</title>
        <authorList>
            <person name="Stoll D.A."/>
            <person name="Danylec N."/>
            <person name="Huch M."/>
        </authorList>
    </citation>
    <scope>NUCLEOTIDE SEQUENCE [LARGE SCALE GENOMIC DNA]</scope>
    <source>
        <strain evidence="3 4">DSM 104140</strain>
    </source>
</reference>
<sequence length="453" mass="51364">MFKRRAYDDLLRWKRESRGARALLLEGARRVGKSTLARKFAEREYAAHLVIDFSEASDDLKMLFRDYRADVDSFFMYLQAFTGVSLPRRNSLIVFDEVQRFPPAREFIKQLVADGRYDYLETGSLISIRRNVEGIVIPSEETALRLNPLNFEEFLWAEGEDQLAAVIRASFEGNAPLPEAIHRKAERLFREYMLVGGMPQVVGAYVAEKDFGKVDKVKRDILSLYRGDIEKFGGTDALRIRRVFSTLPGQLARHEKKFVLSSLDSNARSREYADAFFWLADACISATCIGVDDPSVGLAATADEGTFKCYMADTGLLICQLFADNAETPHELYRDILLGKLEINEGMFTENVVAQQLASNGHGLYFYSRRDRENSANTMEIDFLITAGYDDAAGRMRVSPIEVKSTKRYGAKSLEKFKAKFGSRVGVRYILHPKPMQAEGDLVRLPLYMAHLL</sequence>
<comment type="caution">
    <text evidence="3">The sequence shown here is derived from an EMBL/GenBank/DDBJ whole genome shotgun (WGS) entry which is preliminary data.</text>
</comment>
<dbReference type="InterPro" id="IPR027417">
    <property type="entry name" value="P-loop_NTPase"/>
</dbReference>
<gene>
    <name evidence="3" type="ORF">F8C90_02885</name>
</gene>
<organism evidence="3 4">
    <name type="scientific">Ellagibacter isourolithinifaciens</name>
    <dbReference type="NCBI Taxonomy" id="2137581"/>
    <lineage>
        <taxon>Bacteria</taxon>
        <taxon>Bacillati</taxon>
        <taxon>Actinomycetota</taxon>
        <taxon>Coriobacteriia</taxon>
        <taxon>Eggerthellales</taxon>
        <taxon>Eggerthellaceae</taxon>
        <taxon>Ellagibacter</taxon>
    </lineage>
</organism>
<dbReference type="EMBL" id="WAJR01000004">
    <property type="protein sequence ID" value="KAB1641779.1"/>
    <property type="molecule type" value="Genomic_DNA"/>
</dbReference>
<dbReference type="AlphaFoldDB" id="A0A6N6NP33"/>
<dbReference type="Pfam" id="PF13173">
    <property type="entry name" value="AAA_14"/>
    <property type="match status" value="1"/>
</dbReference>
<feature type="domain" description="AAA" evidence="1">
    <location>
        <begin position="21"/>
        <end position="155"/>
    </location>
</feature>
<dbReference type="Pfam" id="PF13635">
    <property type="entry name" value="DUF4143"/>
    <property type="match status" value="1"/>
</dbReference>
<dbReference type="GO" id="GO:0005524">
    <property type="term" value="F:ATP binding"/>
    <property type="evidence" value="ECO:0007669"/>
    <property type="project" value="UniProtKB-KW"/>
</dbReference>
<evidence type="ECO:0000259" key="2">
    <source>
        <dbReference type="Pfam" id="PF13635"/>
    </source>
</evidence>
<keyword evidence="3" id="KW-0067">ATP-binding</keyword>
<dbReference type="Gene3D" id="3.40.50.300">
    <property type="entry name" value="P-loop containing nucleotide triphosphate hydrolases"/>
    <property type="match status" value="1"/>
</dbReference>
<name>A0A6N6NP33_9ACTN</name>
<dbReference type="InterPro" id="IPR025420">
    <property type="entry name" value="DUF4143"/>
</dbReference>
<dbReference type="OrthoDB" id="9804306at2"/>
<keyword evidence="3" id="KW-0547">Nucleotide-binding</keyword>
<feature type="domain" description="DUF4143" evidence="2">
    <location>
        <begin position="228"/>
        <end position="405"/>
    </location>
</feature>
<keyword evidence="4" id="KW-1185">Reference proteome</keyword>
<dbReference type="Proteomes" id="UP000468668">
    <property type="component" value="Unassembled WGS sequence"/>
</dbReference>